<accession>A0A6A6PR42</accession>
<dbReference type="RefSeq" id="XP_033588684.1">
    <property type="nucleotide sequence ID" value="XM_033732074.1"/>
</dbReference>
<dbReference type="AlphaFoldDB" id="A0A6A6PR42"/>
<protein>
    <submittedName>
        <fullName evidence="2">Uncharacterized protein</fullName>
    </submittedName>
</protein>
<name>A0A6A6PR42_9PEZI</name>
<dbReference type="Proteomes" id="UP000799767">
    <property type="component" value="Unassembled WGS sequence"/>
</dbReference>
<evidence type="ECO:0000313" key="3">
    <source>
        <dbReference type="Proteomes" id="UP000799767"/>
    </source>
</evidence>
<feature type="region of interest" description="Disordered" evidence="1">
    <location>
        <begin position="544"/>
        <end position="582"/>
    </location>
</feature>
<proteinExistence type="predicted"/>
<organism evidence="2 3">
    <name type="scientific">Neohortaea acidophila</name>
    <dbReference type="NCBI Taxonomy" id="245834"/>
    <lineage>
        <taxon>Eukaryota</taxon>
        <taxon>Fungi</taxon>
        <taxon>Dikarya</taxon>
        <taxon>Ascomycota</taxon>
        <taxon>Pezizomycotina</taxon>
        <taxon>Dothideomycetes</taxon>
        <taxon>Dothideomycetidae</taxon>
        <taxon>Mycosphaerellales</taxon>
        <taxon>Teratosphaeriaceae</taxon>
        <taxon>Neohortaea</taxon>
    </lineage>
</organism>
<dbReference type="EMBL" id="MU001637">
    <property type="protein sequence ID" value="KAF2482114.1"/>
    <property type="molecule type" value="Genomic_DNA"/>
</dbReference>
<keyword evidence="3" id="KW-1185">Reference proteome</keyword>
<gene>
    <name evidence="2" type="ORF">BDY17DRAFT_282975</name>
</gene>
<evidence type="ECO:0000256" key="1">
    <source>
        <dbReference type="SAM" id="MobiDB-lite"/>
    </source>
</evidence>
<dbReference type="GeneID" id="54473076"/>
<reference evidence="2" key="1">
    <citation type="journal article" date="2020" name="Stud. Mycol.">
        <title>101 Dothideomycetes genomes: a test case for predicting lifestyles and emergence of pathogens.</title>
        <authorList>
            <person name="Haridas S."/>
            <person name="Albert R."/>
            <person name="Binder M."/>
            <person name="Bloem J."/>
            <person name="Labutti K."/>
            <person name="Salamov A."/>
            <person name="Andreopoulos B."/>
            <person name="Baker S."/>
            <person name="Barry K."/>
            <person name="Bills G."/>
            <person name="Bluhm B."/>
            <person name="Cannon C."/>
            <person name="Castanera R."/>
            <person name="Culley D."/>
            <person name="Daum C."/>
            <person name="Ezra D."/>
            <person name="Gonzalez J."/>
            <person name="Henrissat B."/>
            <person name="Kuo A."/>
            <person name="Liang C."/>
            <person name="Lipzen A."/>
            <person name="Lutzoni F."/>
            <person name="Magnuson J."/>
            <person name="Mondo S."/>
            <person name="Nolan M."/>
            <person name="Ohm R."/>
            <person name="Pangilinan J."/>
            <person name="Park H.-J."/>
            <person name="Ramirez L."/>
            <person name="Alfaro M."/>
            <person name="Sun H."/>
            <person name="Tritt A."/>
            <person name="Yoshinaga Y."/>
            <person name="Zwiers L.-H."/>
            <person name="Turgeon B."/>
            <person name="Goodwin S."/>
            <person name="Spatafora J."/>
            <person name="Crous P."/>
            <person name="Grigoriev I."/>
        </authorList>
    </citation>
    <scope>NUCLEOTIDE SEQUENCE</scope>
    <source>
        <strain evidence="2">CBS 113389</strain>
    </source>
</reference>
<dbReference type="OrthoDB" id="410701at2759"/>
<feature type="compositionally biased region" description="Basic and acidic residues" evidence="1">
    <location>
        <begin position="552"/>
        <end position="566"/>
    </location>
</feature>
<sequence>MPFGTLTPLGRQLRSVVAAIGHSRTHASQATSPRAFPLTDQCRRAYHVSYSNRASTATAANEIGEESETELQHLVSREEPRADRGFQEDVTVLRSGRKRRRSRRRVDHITQALRRTGKTDNAPAPVAGKQDLSYSNVARQGWLEAAVSRTELSQHKHDWNTAEAEDGRLAKVLANWIQHHAAFEGTGEAEWMIEDTFALRAESGVLLRTKGYSMDDLKAWSDIVTSQDSLQAARALVAYITTRGPQSLPLFVLLYALRRPYISARALEIILQRALIILTDRRTRGRMMSVPENAVFLIFMRLLRHAREVWPRALARIAQLLVDFLPAAISKGEDPTIVQMERLTYMLNQALRLIAKPTALEPFKNNHLQEAAIVCILRFMAEHRPTLQTSRDGYRAVVLVQLAQRKTPEERQWAELKALSWPPWKQERTAMDSDITADVHGTSKARETLMRMQEAGYPHRTWEKTAMIYTGWDVDSTPTIQTLTLLSGRFVGSESSLWTARITTTRTAQEAWACYLAYDDANLPPDQDVFLAIFRKLHNDEMRRKGNGVSRAPDEELHPGDGREVEPLPPSTHLHTYTRTPPPTMDGLYRQLRNRGIVFKERCLAFLIANASSLELGQEYLQDGAIEDPELLTLLESTPPSPGSQPISAPLLAAYVELLSRFSMSALRPAPAKKPHMAPESTSPSMDSYPVTRNLAVVQAIELMVQHRLVSGQAWASVLSALARVGSMRNTKSTLASRLSRHYGARTEQQMQIETAILAYRLVRRVLSLMQDCHLDLDAHAFHALCRVTENMANAGLTALTSEAQAGTMLRRQALELLRSTTHTHRLRGEFSILVGTPSLRPGASKTSSAPASGVGESDAASQLLEVPGPSILHAYVRALGWMGDFDGLLDLARWIVEHQEVVCQERDADRNGRAVFRRMLVALRVFLERSWIAGEEREGAARGLRGSDEMASLPAQERELRRRRMPAPRDVVEEIRGLVESVEDWGGWAEDEEVEAYVSHAWFRPLKQVV</sequence>
<evidence type="ECO:0000313" key="2">
    <source>
        <dbReference type="EMBL" id="KAF2482114.1"/>
    </source>
</evidence>